<sequence>IFLSIWNLVDKKSWFVSFSWDRNVKLICFLLPFVYEELANFLNVDINYLLLTLHDLNLQLHSQRVYLPTLPNSDVYCILRPKRPLRHPHLTLLRHVSIHLSLMHSPHSSLSTGITTAQTSLPLPEWTR</sequence>
<dbReference type="EMBL" id="NESQ01000606">
    <property type="protein sequence ID" value="PUU72272.1"/>
    <property type="molecule type" value="Genomic_DNA"/>
</dbReference>
<name>A0A2T6Z9U7_TUBBO</name>
<reference evidence="1 2" key="1">
    <citation type="submission" date="2017-04" db="EMBL/GenBank/DDBJ databases">
        <title>Draft genome sequence of Tuber borchii Vittad., a whitish edible truffle.</title>
        <authorList>
            <consortium name="DOE Joint Genome Institute"/>
            <person name="Murat C."/>
            <person name="Kuo A."/>
            <person name="Barry K.W."/>
            <person name="Clum A."/>
            <person name="Dockter R.B."/>
            <person name="Fauchery L."/>
            <person name="Iotti M."/>
            <person name="Kohler A."/>
            <person name="Labutti K."/>
            <person name="Lindquist E.A."/>
            <person name="Lipzen A."/>
            <person name="Ohm R.A."/>
            <person name="Wang M."/>
            <person name="Grigoriev I.V."/>
            <person name="Zambonelli A."/>
            <person name="Martin F.M."/>
        </authorList>
    </citation>
    <scope>NUCLEOTIDE SEQUENCE [LARGE SCALE GENOMIC DNA]</scope>
    <source>
        <strain evidence="1 2">Tbo3840</strain>
    </source>
</reference>
<proteinExistence type="predicted"/>
<feature type="non-terminal residue" evidence="1">
    <location>
        <position position="1"/>
    </location>
</feature>
<evidence type="ECO:0000313" key="2">
    <source>
        <dbReference type="Proteomes" id="UP000244722"/>
    </source>
</evidence>
<organism evidence="1 2">
    <name type="scientific">Tuber borchii</name>
    <name type="common">White truffle</name>
    <dbReference type="NCBI Taxonomy" id="42251"/>
    <lineage>
        <taxon>Eukaryota</taxon>
        <taxon>Fungi</taxon>
        <taxon>Dikarya</taxon>
        <taxon>Ascomycota</taxon>
        <taxon>Pezizomycotina</taxon>
        <taxon>Pezizomycetes</taxon>
        <taxon>Pezizales</taxon>
        <taxon>Tuberaceae</taxon>
        <taxon>Tuber</taxon>
    </lineage>
</organism>
<dbReference type="Proteomes" id="UP000244722">
    <property type="component" value="Unassembled WGS sequence"/>
</dbReference>
<keyword evidence="2" id="KW-1185">Reference proteome</keyword>
<protein>
    <submittedName>
        <fullName evidence="1">Uncharacterized protein</fullName>
    </submittedName>
</protein>
<evidence type="ECO:0000313" key="1">
    <source>
        <dbReference type="EMBL" id="PUU72272.1"/>
    </source>
</evidence>
<dbReference type="AlphaFoldDB" id="A0A2T6Z9U7"/>
<gene>
    <name evidence="1" type="ORF">B9Z19DRAFT_1011341</name>
</gene>
<accession>A0A2T6Z9U7</accession>
<comment type="caution">
    <text evidence="1">The sequence shown here is derived from an EMBL/GenBank/DDBJ whole genome shotgun (WGS) entry which is preliminary data.</text>
</comment>